<protein>
    <submittedName>
        <fullName evidence="2">Uncharacterized protein</fullName>
    </submittedName>
</protein>
<proteinExistence type="predicted"/>
<dbReference type="EMBL" id="MT143860">
    <property type="protein sequence ID" value="QJB03775.1"/>
    <property type="molecule type" value="Genomic_DNA"/>
</dbReference>
<dbReference type="AlphaFoldDB" id="A0A6M3ME90"/>
<evidence type="ECO:0000313" key="1">
    <source>
        <dbReference type="EMBL" id="QJA99950.1"/>
    </source>
</evidence>
<dbReference type="EMBL" id="MT143675">
    <property type="protein sequence ID" value="QJA99950.1"/>
    <property type="molecule type" value="Genomic_DNA"/>
</dbReference>
<organism evidence="2">
    <name type="scientific">viral metagenome</name>
    <dbReference type="NCBI Taxonomy" id="1070528"/>
    <lineage>
        <taxon>unclassified sequences</taxon>
        <taxon>metagenomes</taxon>
        <taxon>organismal metagenomes</taxon>
    </lineage>
</organism>
<sequence length="150" mass="17283">MIEKMNTISKLAVDMECDIRINGEKGKIKLSDSVMNQIIDDFSDRYLIPLKNTLDGVVIAAMSDDEILKYNKLKRMHDDYYKIIHCSKEILIAQVMIMRAVADINKIVNDYVLLKDGKPAKVLYDEQVGAFEIIFKKINSISEYFKSLKK</sequence>
<name>A0A6M3ME90_9ZZZZ</name>
<evidence type="ECO:0000313" key="2">
    <source>
        <dbReference type="EMBL" id="QJB03775.1"/>
    </source>
</evidence>
<accession>A0A6M3ME90</accession>
<gene>
    <name evidence="1" type="ORF">MM171A00766_0013</name>
    <name evidence="2" type="ORF">MM171B00553_0022</name>
</gene>
<reference evidence="2" key="1">
    <citation type="submission" date="2020-03" db="EMBL/GenBank/DDBJ databases">
        <title>The deep terrestrial virosphere.</title>
        <authorList>
            <person name="Holmfeldt K."/>
            <person name="Nilsson E."/>
            <person name="Simone D."/>
            <person name="Lopez-Fernandez M."/>
            <person name="Wu X."/>
            <person name="de Brujin I."/>
            <person name="Lundin D."/>
            <person name="Andersson A."/>
            <person name="Bertilsson S."/>
            <person name="Dopson M."/>
        </authorList>
    </citation>
    <scope>NUCLEOTIDE SEQUENCE</scope>
    <source>
        <strain evidence="1">MM171A00766</strain>
        <strain evidence="2">MM171B00553</strain>
    </source>
</reference>